<dbReference type="RefSeq" id="XP_024726042.1">
    <property type="nucleotide sequence ID" value="XM_024871724.1"/>
</dbReference>
<dbReference type="Proteomes" id="UP000235371">
    <property type="component" value="Unassembled WGS sequence"/>
</dbReference>
<proteinExistence type="predicted"/>
<dbReference type="AlphaFoldDB" id="A0A2J6SEF2"/>
<dbReference type="OrthoDB" id="415825at2759"/>
<protein>
    <submittedName>
        <fullName evidence="1">Uncharacterized protein</fullName>
    </submittedName>
</protein>
<dbReference type="EMBL" id="KZ613936">
    <property type="protein sequence ID" value="PMD49138.1"/>
    <property type="molecule type" value="Genomic_DNA"/>
</dbReference>
<dbReference type="GeneID" id="36579806"/>
<keyword evidence="2" id="KW-1185">Reference proteome</keyword>
<organism evidence="1 2">
    <name type="scientific">Hyaloscypha bicolor E</name>
    <dbReference type="NCBI Taxonomy" id="1095630"/>
    <lineage>
        <taxon>Eukaryota</taxon>
        <taxon>Fungi</taxon>
        <taxon>Dikarya</taxon>
        <taxon>Ascomycota</taxon>
        <taxon>Pezizomycotina</taxon>
        <taxon>Leotiomycetes</taxon>
        <taxon>Helotiales</taxon>
        <taxon>Hyaloscyphaceae</taxon>
        <taxon>Hyaloscypha</taxon>
        <taxon>Hyaloscypha bicolor</taxon>
    </lineage>
</organism>
<dbReference type="InterPro" id="IPR021858">
    <property type="entry name" value="Fun_TF"/>
</dbReference>
<dbReference type="STRING" id="1095630.A0A2J6SEF2"/>
<sequence>MTTSTDQQVSTRMRPVRCFGSFVEVACGGNCINSPARNAERLNFFHHVVVPNMCSLDGSTTPPSFVENIVPWILSNMAIFMACCTQSAESGLQPHVSSETLSIKASVLPHMNKRLEDEFSVVAVEILPAVMHLVLVEWWRGNTNSLWAHLQGAQQMLTLSGGLDALKDTTLQQILIFTDFEIACCFDRDLCFQDSDVAKDMDIPLPLEYEVCLRSSLLEYTTTFWDDRETWRY</sequence>
<dbReference type="PANTHER" id="PTHR37540">
    <property type="entry name" value="TRANSCRIPTION FACTOR (ACR-2), PUTATIVE-RELATED-RELATED"/>
    <property type="match status" value="1"/>
</dbReference>
<reference evidence="1 2" key="1">
    <citation type="submission" date="2016-04" db="EMBL/GenBank/DDBJ databases">
        <title>A degradative enzymes factory behind the ericoid mycorrhizal symbiosis.</title>
        <authorList>
            <consortium name="DOE Joint Genome Institute"/>
            <person name="Martino E."/>
            <person name="Morin E."/>
            <person name="Grelet G."/>
            <person name="Kuo A."/>
            <person name="Kohler A."/>
            <person name="Daghino S."/>
            <person name="Barry K."/>
            <person name="Choi C."/>
            <person name="Cichocki N."/>
            <person name="Clum A."/>
            <person name="Copeland A."/>
            <person name="Hainaut M."/>
            <person name="Haridas S."/>
            <person name="Labutti K."/>
            <person name="Lindquist E."/>
            <person name="Lipzen A."/>
            <person name="Khouja H.-R."/>
            <person name="Murat C."/>
            <person name="Ohm R."/>
            <person name="Olson A."/>
            <person name="Spatafora J."/>
            <person name="Veneault-Fourrey C."/>
            <person name="Henrissat B."/>
            <person name="Grigoriev I."/>
            <person name="Martin F."/>
            <person name="Perotto S."/>
        </authorList>
    </citation>
    <scope>NUCLEOTIDE SEQUENCE [LARGE SCALE GENOMIC DNA]</scope>
    <source>
        <strain evidence="1 2">E</strain>
    </source>
</reference>
<evidence type="ECO:0000313" key="1">
    <source>
        <dbReference type="EMBL" id="PMD49138.1"/>
    </source>
</evidence>
<evidence type="ECO:0000313" key="2">
    <source>
        <dbReference type="Proteomes" id="UP000235371"/>
    </source>
</evidence>
<name>A0A2J6SEF2_9HELO</name>
<dbReference type="Pfam" id="PF11951">
    <property type="entry name" value="Fungal_trans_2"/>
    <property type="match status" value="1"/>
</dbReference>
<dbReference type="InParanoid" id="A0A2J6SEF2"/>
<gene>
    <name evidence="1" type="ORF">K444DRAFT_301726</name>
</gene>
<accession>A0A2J6SEF2</accession>